<evidence type="ECO:0000313" key="11">
    <source>
        <dbReference type="Proteomes" id="UP000054321"/>
    </source>
</evidence>
<accession>A0A0C3CT72</accession>
<dbReference type="UniPathway" id="UPA00280"/>
<name>A0A0C3CT72_OIDMZ</name>
<dbReference type="InterPro" id="IPR017853">
    <property type="entry name" value="GH"/>
</dbReference>
<dbReference type="SUPFAM" id="SSF49785">
    <property type="entry name" value="Galactose-binding domain-like"/>
    <property type="match status" value="1"/>
</dbReference>
<comment type="catalytic activity">
    <reaction evidence="1">
        <text>Hydrolysis of terminal, non-reducing beta-D-mannose residues in beta-D-mannosides.</text>
        <dbReference type="EC" id="3.2.1.25"/>
    </reaction>
</comment>
<keyword evidence="4 10" id="KW-0378">Hydrolase</keyword>
<dbReference type="AlphaFoldDB" id="A0A0C3CT72"/>
<dbReference type="EMBL" id="KN832875">
    <property type="protein sequence ID" value="KIN02209.1"/>
    <property type="molecule type" value="Genomic_DNA"/>
</dbReference>
<dbReference type="FunFam" id="3.20.20.80:FF:000050">
    <property type="entry name" value="Beta-mannosidase B"/>
    <property type="match status" value="1"/>
</dbReference>
<protein>
    <recommendedName>
        <fullName evidence="3">beta-mannosidase</fullName>
        <ecNumber evidence="3">3.2.1.25</ecNumber>
    </recommendedName>
</protein>
<dbReference type="HOGENOM" id="CLU_005015_1_1_1"/>
<dbReference type="Pfam" id="PF17786">
    <property type="entry name" value="Mannosidase_ig"/>
    <property type="match status" value="1"/>
</dbReference>
<dbReference type="InterPro" id="IPR041447">
    <property type="entry name" value="Mannosidase_ig"/>
</dbReference>
<evidence type="ECO:0000256" key="1">
    <source>
        <dbReference type="ARBA" id="ARBA00000829"/>
    </source>
</evidence>
<reference evidence="10 11" key="1">
    <citation type="submission" date="2014-04" db="EMBL/GenBank/DDBJ databases">
        <authorList>
            <consortium name="DOE Joint Genome Institute"/>
            <person name="Kuo A."/>
            <person name="Martino E."/>
            <person name="Perotto S."/>
            <person name="Kohler A."/>
            <person name="Nagy L.G."/>
            <person name="Floudas D."/>
            <person name="Copeland A."/>
            <person name="Barry K.W."/>
            <person name="Cichocki N."/>
            <person name="Veneault-Fourrey C."/>
            <person name="LaButti K."/>
            <person name="Lindquist E.A."/>
            <person name="Lipzen A."/>
            <person name="Lundell T."/>
            <person name="Morin E."/>
            <person name="Murat C."/>
            <person name="Sun H."/>
            <person name="Tunlid A."/>
            <person name="Henrissat B."/>
            <person name="Grigoriev I.V."/>
            <person name="Hibbett D.S."/>
            <person name="Martin F."/>
            <person name="Nordberg H.P."/>
            <person name="Cantor M.N."/>
            <person name="Hua S.X."/>
        </authorList>
    </citation>
    <scope>NUCLEOTIDE SEQUENCE [LARGE SCALE GENOMIC DNA]</scope>
    <source>
        <strain evidence="10 11">Zn</strain>
    </source>
</reference>
<evidence type="ECO:0000259" key="9">
    <source>
        <dbReference type="Pfam" id="PF22666"/>
    </source>
</evidence>
<dbReference type="STRING" id="913774.A0A0C3CT72"/>
<dbReference type="EC" id="3.2.1.25" evidence="3"/>
<dbReference type="InterPro" id="IPR008979">
    <property type="entry name" value="Galactose-bd-like_sf"/>
</dbReference>
<dbReference type="SUPFAM" id="SSF49303">
    <property type="entry name" value="beta-Galactosidase/glucuronidase domain"/>
    <property type="match status" value="2"/>
</dbReference>
<dbReference type="PANTHER" id="PTHR43730">
    <property type="entry name" value="BETA-MANNOSIDASE"/>
    <property type="match status" value="1"/>
</dbReference>
<dbReference type="InterPro" id="IPR054593">
    <property type="entry name" value="Beta-mannosidase-like_N2"/>
</dbReference>
<dbReference type="Gene3D" id="2.60.120.260">
    <property type="entry name" value="Galactose-binding domain-like"/>
    <property type="match status" value="1"/>
</dbReference>
<dbReference type="Pfam" id="PF17753">
    <property type="entry name" value="Ig_mannosidase"/>
    <property type="match status" value="1"/>
</dbReference>
<dbReference type="GO" id="GO:0006516">
    <property type="term" value="P:glycoprotein catabolic process"/>
    <property type="evidence" value="ECO:0007669"/>
    <property type="project" value="TreeGrafter"/>
</dbReference>
<gene>
    <name evidence="10" type="ORF">OIDMADRAFT_41359</name>
</gene>
<dbReference type="GO" id="GO:0004567">
    <property type="term" value="F:beta-mannosidase activity"/>
    <property type="evidence" value="ECO:0007669"/>
    <property type="project" value="UniProtKB-EC"/>
</dbReference>
<keyword evidence="11" id="KW-1185">Reference proteome</keyword>
<dbReference type="Gene3D" id="2.60.40.10">
    <property type="entry name" value="Immunoglobulins"/>
    <property type="match status" value="2"/>
</dbReference>
<dbReference type="Gene3D" id="3.20.20.80">
    <property type="entry name" value="Glycosidases"/>
    <property type="match status" value="1"/>
</dbReference>
<evidence type="ECO:0000256" key="3">
    <source>
        <dbReference type="ARBA" id="ARBA00012754"/>
    </source>
</evidence>
<dbReference type="InterPro" id="IPR036156">
    <property type="entry name" value="Beta-gal/glucu_dom_sf"/>
</dbReference>
<dbReference type="SUPFAM" id="SSF51445">
    <property type="entry name" value="(Trans)glycosidases"/>
    <property type="match status" value="1"/>
</dbReference>
<sequence>MELKRTPINTGWHFKQSTSLNNGAASSFLPVAQFPTVAHIDLLHHGLIKDPYIDCNELETLWVNDANWTYRTSFPSPSTSSPRVALIFDGLDTIVSVFLNGKLILESKNMHLAHHVDVTDTIKKPEEEGENELELRFSNAPEWGRKEMKRIGYKGNGTDGNLKLFPLLKRHYLTHKTGGPERLFVRKAQYHWGWDWGPAVNTSGPWKDIWLETYSTRISEFLVRQQVSENLQHADLKITGVVDGEAKTILIKLVDPNGKTVLEESRPVSEKGAFEGTVSVEKDIQLWYPFLYGSSPLYTISATVAGQDVQTRKIGLRRLRLLQHELKGTPGTAFVFEINNIRVFGGGACWIPGDFMLPRMTRERYEDWLMAAKGGNQSMIRVWGGGIVESDHFYEICDREGILVWQDFLFACGDYPASPDFIAAVKEEDEGHIKRVGHHASLVIWAGNNEDYMLAERWGWEYDPEDQKGPWDKTQFPAREIYERVQPEICERLAGDVPYWRSSPYGGKTSNDLTIGDTHIWDVWHGKMSPYQDYKGYTSRFVSEFGFESAPDLRTLHKAITDPKERHWQSLTFDAHDKGPGHERRYPLYAGENFRFRLNPLKDFVYCTQFLQAEAMSYAYNHWRREFRGPGEENCSGILVWQLNDIWPGTSWALVDVDLHRKPSFYITQRALAPIVVGMERVVTSLPPYITMGYRAQKSALGIWAVNGRVEAQDAVLHLSAWDIESGKEVPLPADETKRSVRLKPNQSNELAKLEIPHAGQTVIAARLVDEEGAQLARWVSWPEPLKFVRFKQSLAVRVKVENSSAGDVVALSADAPVKGVVISVPIEEGEDAVFADNFVDLVPGEEIRIGVKGLAGRRLQTRWLCDWEGKGFQL</sequence>
<dbReference type="InterPro" id="IPR050887">
    <property type="entry name" value="Beta-mannosidase_GH2"/>
</dbReference>
<feature type="domain" description="Mannosidase Ig/CBM-like" evidence="8">
    <location>
        <begin position="701"/>
        <end position="787"/>
    </location>
</feature>
<dbReference type="PANTHER" id="PTHR43730:SF1">
    <property type="entry name" value="BETA-MANNOSIDASE"/>
    <property type="match status" value="1"/>
</dbReference>
<feature type="domain" description="Beta-mannosidase Ig-fold" evidence="7">
    <location>
        <begin position="798"/>
        <end position="853"/>
    </location>
</feature>
<dbReference type="OrthoDB" id="2866996at2759"/>
<keyword evidence="5" id="KW-0325">Glycoprotein</keyword>
<evidence type="ECO:0000313" key="10">
    <source>
        <dbReference type="EMBL" id="KIN02209.1"/>
    </source>
</evidence>
<comment type="pathway">
    <text evidence="2">Glycan metabolism; N-glycan degradation.</text>
</comment>
<evidence type="ECO:0000259" key="8">
    <source>
        <dbReference type="Pfam" id="PF17786"/>
    </source>
</evidence>
<evidence type="ECO:0000256" key="5">
    <source>
        <dbReference type="ARBA" id="ARBA00023180"/>
    </source>
</evidence>
<dbReference type="Pfam" id="PF22666">
    <property type="entry name" value="Glyco_hydro_2_N2"/>
    <property type="match status" value="1"/>
</dbReference>
<reference evidence="11" key="2">
    <citation type="submission" date="2015-01" db="EMBL/GenBank/DDBJ databases">
        <title>Evolutionary Origins and Diversification of the Mycorrhizal Mutualists.</title>
        <authorList>
            <consortium name="DOE Joint Genome Institute"/>
            <consortium name="Mycorrhizal Genomics Consortium"/>
            <person name="Kohler A."/>
            <person name="Kuo A."/>
            <person name="Nagy L.G."/>
            <person name="Floudas D."/>
            <person name="Copeland A."/>
            <person name="Barry K.W."/>
            <person name="Cichocki N."/>
            <person name="Veneault-Fourrey C."/>
            <person name="LaButti K."/>
            <person name="Lindquist E.A."/>
            <person name="Lipzen A."/>
            <person name="Lundell T."/>
            <person name="Morin E."/>
            <person name="Murat C."/>
            <person name="Riley R."/>
            <person name="Ohm R."/>
            <person name="Sun H."/>
            <person name="Tunlid A."/>
            <person name="Henrissat B."/>
            <person name="Grigoriev I.V."/>
            <person name="Hibbett D.S."/>
            <person name="Martin F."/>
        </authorList>
    </citation>
    <scope>NUCLEOTIDE SEQUENCE [LARGE SCALE GENOMIC DNA]</scope>
    <source>
        <strain evidence="11">Zn</strain>
    </source>
</reference>
<dbReference type="InterPro" id="IPR013783">
    <property type="entry name" value="Ig-like_fold"/>
</dbReference>
<proteinExistence type="predicted"/>
<dbReference type="InParanoid" id="A0A0C3CT72"/>
<keyword evidence="6" id="KW-0326">Glycosidase</keyword>
<dbReference type="Proteomes" id="UP000054321">
    <property type="component" value="Unassembled WGS sequence"/>
</dbReference>
<evidence type="ECO:0000259" key="7">
    <source>
        <dbReference type="Pfam" id="PF17753"/>
    </source>
</evidence>
<evidence type="ECO:0000256" key="4">
    <source>
        <dbReference type="ARBA" id="ARBA00022801"/>
    </source>
</evidence>
<evidence type="ECO:0000256" key="6">
    <source>
        <dbReference type="ARBA" id="ARBA00023295"/>
    </source>
</evidence>
<evidence type="ECO:0000256" key="2">
    <source>
        <dbReference type="ARBA" id="ARBA00004740"/>
    </source>
</evidence>
<dbReference type="InterPro" id="IPR041625">
    <property type="entry name" value="Beta-mannosidase_Ig"/>
</dbReference>
<organism evidence="10 11">
    <name type="scientific">Oidiodendron maius (strain Zn)</name>
    <dbReference type="NCBI Taxonomy" id="913774"/>
    <lineage>
        <taxon>Eukaryota</taxon>
        <taxon>Fungi</taxon>
        <taxon>Dikarya</taxon>
        <taxon>Ascomycota</taxon>
        <taxon>Pezizomycotina</taxon>
        <taxon>Leotiomycetes</taxon>
        <taxon>Leotiomycetes incertae sedis</taxon>
        <taxon>Myxotrichaceae</taxon>
        <taxon>Oidiodendron</taxon>
    </lineage>
</organism>
<feature type="domain" description="Beta-mannosidase-like galactose-binding" evidence="9">
    <location>
        <begin position="12"/>
        <end position="207"/>
    </location>
</feature>